<keyword evidence="2 5" id="KW-0813">Transport</keyword>
<dbReference type="Pfam" id="PF02556">
    <property type="entry name" value="SecB"/>
    <property type="match status" value="1"/>
</dbReference>
<comment type="similarity">
    <text evidence="1 5">Belongs to the SecB family.</text>
</comment>
<organism evidence="6 7">
    <name type="scientific">Buchnera aphidicola</name>
    <name type="common">Muscaphis stroyani</name>
    <dbReference type="NCBI Taxonomy" id="1241869"/>
    <lineage>
        <taxon>Bacteria</taxon>
        <taxon>Pseudomonadati</taxon>
        <taxon>Pseudomonadota</taxon>
        <taxon>Gammaproteobacteria</taxon>
        <taxon>Enterobacterales</taxon>
        <taxon>Erwiniaceae</taxon>
        <taxon>Buchnera</taxon>
    </lineage>
</organism>
<accession>A0A4D6YIC7</accession>
<comment type="subunit">
    <text evidence="5">Homotetramer, a dimer of dimers. One homotetramer interacts with 1 SecA dimer.</text>
</comment>
<dbReference type="PRINTS" id="PR01594">
    <property type="entry name" value="SECBCHAPRONE"/>
</dbReference>
<reference evidence="6 7" key="2">
    <citation type="submission" date="2019-05" db="EMBL/GenBank/DDBJ databases">
        <title>Genome evolution of the obligate endosymbiont Buchnera aphidicola.</title>
        <authorList>
            <person name="Moran N.A."/>
        </authorList>
    </citation>
    <scope>NUCLEOTIDE SEQUENCE [LARGE SCALE GENOMIC DNA]</scope>
    <source>
        <strain evidence="6 7">Mst</strain>
    </source>
</reference>
<dbReference type="Proteomes" id="UP000298673">
    <property type="component" value="Chromosome"/>
</dbReference>
<sequence length="149" mass="17407">MLHKNTLKQHLFEIKRVYIKDVSFECPNAPSIFDQKWKPTVQLNLNTFSNKIELNIFEITLQVRVKVKSEKNLVFLCDVHQAGIFFISQLNEIELNQCIGSYCPNILFPYARECISNLVSHASFPQLNLAPINFDDIYQKHVEYKKMNA</sequence>
<dbReference type="SUPFAM" id="SSF54611">
    <property type="entry name" value="SecB-like"/>
    <property type="match status" value="1"/>
</dbReference>
<evidence type="ECO:0000256" key="1">
    <source>
        <dbReference type="ARBA" id="ARBA00009990"/>
    </source>
</evidence>
<evidence type="ECO:0000313" key="6">
    <source>
        <dbReference type="EMBL" id="QCI24165.1"/>
    </source>
</evidence>
<reference evidence="6 7" key="1">
    <citation type="submission" date="2018-12" db="EMBL/GenBank/DDBJ databases">
        <authorList>
            <person name="Chong R.A."/>
        </authorList>
    </citation>
    <scope>NUCLEOTIDE SEQUENCE [LARGE SCALE GENOMIC DNA]</scope>
    <source>
        <strain evidence="6 7">Mst</strain>
    </source>
</reference>
<dbReference type="InterPro" id="IPR003708">
    <property type="entry name" value="SecB"/>
</dbReference>
<proteinExistence type="inferred from homology"/>
<dbReference type="PANTHER" id="PTHR36918">
    <property type="match status" value="1"/>
</dbReference>
<dbReference type="GO" id="GO:0051082">
    <property type="term" value="F:unfolded protein binding"/>
    <property type="evidence" value="ECO:0007669"/>
    <property type="project" value="InterPro"/>
</dbReference>
<dbReference type="PANTHER" id="PTHR36918:SF1">
    <property type="entry name" value="PROTEIN-EXPORT PROTEIN SECB"/>
    <property type="match status" value="1"/>
</dbReference>
<name>A0A4D6YIC7_9GAMM</name>
<dbReference type="RefSeq" id="WP_158343124.1">
    <property type="nucleotide sequence ID" value="NZ_CP034861.1"/>
</dbReference>
<dbReference type="NCBIfam" id="TIGR00809">
    <property type="entry name" value="secB"/>
    <property type="match status" value="1"/>
</dbReference>
<keyword evidence="5" id="KW-0143">Chaperone</keyword>
<dbReference type="OrthoDB" id="9795145at2"/>
<keyword evidence="3 5" id="KW-0653">Protein transport</keyword>
<comment type="subcellular location">
    <subcellularLocation>
        <location evidence="5">Cytoplasm</location>
    </subcellularLocation>
</comment>
<dbReference type="InterPro" id="IPR035958">
    <property type="entry name" value="SecB-like_sf"/>
</dbReference>
<dbReference type="AlphaFoldDB" id="A0A4D6YIC7"/>
<dbReference type="GO" id="GO:0005737">
    <property type="term" value="C:cytoplasm"/>
    <property type="evidence" value="ECO:0007669"/>
    <property type="project" value="UniProtKB-SubCell"/>
</dbReference>
<evidence type="ECO:0000256" key="3">
    <source>
        <dbReference type="ARBA" id="ARBA00022927"/>
    </source>
</evidence>
<dbReference type="GO" id="GO:0006457">
    <property type="term" value="P:protein folding"/>
    <property type="evidence" value="ECO:0007669"/>
    <property type="project" value="UniProtKB-UniRule"/>
</dbReference>
<evidence type="ECO:0000256" key="5">
    <source>
        <dbReference type="HAMAP-Rule" id="MF_00821"/>
    </source>
</evidence>
<evidence type="ECO:0000256" key="4">
    <source>
        <dbReference type="ARBA" id="ARBA00023010"/>
    </source>
</evidence>
<dbReference type="GO" id="GO:0015031">
    <property type="term" value="P:protein transport"/>
    <property type="evidence" value="ECO:0007669"/>
    <property type="project" value="UniProtKB-UniRule"/>
</dbReference>
<dbReference type="HAMAP" id="MF_00821">
    <property type="entry name" value="SecB"/>
    <property type="match status" value="1"/>
</dbReference>
<keyword evidence="5" id="KW-0963">Cytoplasm</keyword>
<keyword evidence="4 5" id="KW-0811">Translocation</keyword>
<comment type="function">
    <text evidence="5">One of the proteins required for the normal export of preproteins out of the cell cytoplasm. It is a molecular chaperone that binds to a subset of precursor proteins, maintaining them in a translocation-competent state. It also specifically binds to its receptor SecA.</text>
</comment>
<dbReference type="EMBL" id="CP034861">
    <property type="protein sequence ID" value="QCI24165.1"/>
    <property type="molecule type" value="Genomic_DNA"/>
</dbReference>
<dbReference type="GO" id="GO:0051262">
    <property type="term" value="P:protein tetramerization"/>
    <property type="evidence" value="ECO:0007669"/>
    <property type="project" value="InterPro"/>
</dbReference>
<protein>
    <recommendedName>
        <fullName evidence="5">Protein-export protein SecB</fullName>
    </recommendedName>
</protein>
<dbReference type="Gene3D" id="3.10.420.10">
    <property type="entry name" value="SecB-like"/>
    <property type="match status" value="1"/>
</dbReference>
<gene>
    <name evidence="5 6" type="primary">secB</name>
    <name evidence="6" type="ORF">D9V75_00235</name>
</gene>
<evidence type="ECO:0000313" key="7">
    <source>
        <dbReference type="Proteomes" id="UP000298673"/>
    </source>
</evidence>
<dbReference type="NCBIfam" id="NF004393">
    <property type="entry name" value="PRK05751.1-4"/>
    <property type="match status" value="1"/>
</dbReference>
<evidence type="ECO:0000256" key="2">
    <source>
        <dbReference type="ARBA" id="ARBA00022448"/>
    </source>
</evidence>